<accession>A0A098Y8N3</accession>
<dbReference type="Gene3D" id="2.60.120.10">
    <property type="entry name" value="Jelly Rolls"/>
    <property type="match status" value="1"/>
</dbReference>
<dbReference type="STRING" id="1522368.IN07_10275"/>
<dbReference type="InterPro" id="IPR011051">
    <property type="entry name" value="RmlC_Cupin_sf"/>
</dbReference>
<evidence type="ECO:0000313" key="3">
    <source>
        <dbReference type="EMBL" id="KGH46819.1"/>
    </source>
</evidence>
<dbReference type="OrthoDB" id="9802489at2"/>
<sequence>MEMLDRQPSVKGPADWFTGDVYFDVIAPGTQTRGKVNTVHFAPGARTAWHRHANGQTLHVTEGVGLTQSRGGEVVTIHPGQTVWCPPGEWHWHGASPETFMTHLAIWDGLAEGQDGPETEWSEQVTDVEYGQRS</sequence>
<reference evidence="3 4" key="1">
    <citation type="submission" date="2014-07" db="EMBL/GenBank/DDBJ databases">
        <title>Biosystematic studies on Modestobacter strains isolated from extreme hyper-arid desert soil and from historic building.</title>
        <authorList>
            <person name="Bukarasam K."/>
            <person name="Bull A."/>
            <person name="Girard G."/>
            <person name="van Wezel G."/>
            <person name="Goodfellow M."/>
        </authorList>
    </citation>
    <scope>NUCLEOTIDE SEQUENCE [LARGE SCALE GENOMIC DNA]</scope>
    <source>
        <strain evidence="3 4">KNN45-2b</strain>
    </source>
</reference>
<dbReference type="InterPro" id="IPR047263">
    <property type="entry name" value="HNL-like_cupin"/>
</dbReference>
<dbReference type="CDD" id="cd02233">
    <property type="entry name" value="cupin_HNL-like"/>
    <property type="match status" value="1"/>
</dbReference>
<dbReference type="AlphaFoldDB" id="A0A098Y8N3"/>
<organism evidence="3 4">
    <name type="scientific">Modestobacter caceresii</name>
    <dbReference type="NCBI Taxonomy" id="1522368"/>
    <lineage>
        <taxon>Bacteria</taxon>
        <taxon>Bacillati</taxon>
        <taxon>Actinomycetota</taxon>
        <taxon>Actinomycetes</taxon>
        <taxon>Geodermatophilales</taxon>
        <taxon>Geodermatophilaceae</taxon>
        <taxon>Modestobacter</taxon>
    </lineage>
</organism>
<dbReference type="PANTHER" id="PTHR43698">
    <property type="entry name" value="RIBD C-TERMINAL DOMAIN CONTAINING PROTEIN"/>
    <property type="match status" value="1"/>
</dbReference>
<dbReference type="Pfam" id="PF07883">
    <property type="entry name" value="Cupin_2"/>
    <property type="match status" value="1"/>
</dbReference>
<gene>
    <name evidence="3" type="ORF">IN07_10275</name>
</gene>
<proteinExistence type="predicted"/>
<protein>
    <submittedName>
        <fullName evidence="3">Cupin</fullName>
    </submittedName>
</protein>
<dbReference type="InterPro" id="IPR013096">
    <property type="entry name" value="Cupin_2"/>
</dbReference>
<dbReference type="EMBL" id="JPMX01000040">
    <property type="protein sequence ID" value="KGH46819.1"/>
    <property type="molecule type" value="Genomic_DNA"/>
</dbReference>
<evidence type="ECO:0000256" key="1">
    <source>
        <dbReference type="SAM" id="MobiDB-lite"/>
    </source>
</evidence>
<keyword evidence="4" id="KW-1185">Reference proteome</keyword>
<dbReference type="Proteomes" id="UP000029713">
    <property type="component" value="Unassembled WGS sequence"/>
</dbReference>
<feature type="domain" description="Cupin type-2" evidence="2">
    <location>
        <begin position="38"/>
        <end position="95"/>
    </location>
</feature>
<dbReference type="PANTHER" id="PTHR43698:SF1">
    <property type="entry name" value="BLL4564 PROTEIN"/>
    <property type="match status" value="1"/>
</dbReference>
<dbReference type="InterPro" id="IPR014710">
    <property type="entry name" value="RmlC-like_jellyroll"/>
</dbReference>
<name>A0A098Y8N3_9ACTN</name>
<evidence type="ECO:0000259" key="2">
    <source>
        <dbReference type="Pfam" id="PF07883"/>
    </source>
</evidence>
<dbReference type="SUPFAM" id="SSF51182">
    <property type="entry name" value="RmlC-like cupins"/>
    <property type="match status" value="1"/>
</dbReference>
<feature type="region of interest" description="Disordered" evidence="1">
    <location>
        <begin position="112"/>
        <end position="134"/>
    </location>
</feature>
<comment type="caution">
    <text evidence="3">The sequence shown here is derived from an EMBL/GenBank/DDBJ whole genome shotgun (WGS) entry which is preliminary data.</text>
</comment>
<evidence type="ECO:0000313" key="4">
    <source>
        <dbReference type="Proteomes" id="UP000029713"/>
    </source>
</evidence>